<protein>
    <submittedName>
        <fullName evidence="2">Uncharacterized protein</fullName>
    </submittedName>
</protein>
<keyword evidence="1" id="KW-0472">Membrane</keyword>
<dbReference type="Pfam" id="PF18895">
    <property type="entry name" value="T4SS_pilin"/>
    <property type="match status" value="1"/>
</dbReference>
<accession>A0A0H4TNX9</accession>
<keyword evidence="1" id="KW-1133">Transmembrane helix</keyword>
<proteinExistence type="predicted"/>
<feature type="transmembrane region" description="Helical" evidence="1">
    <location>
        <begin position="178"/>
        <end position="195"/>
    </location>
</feature>
<dbReference type="EMBL" id="KT006999">
    <property type="protein sequence ID" value="AKQ02369.1"/>
    <property type="molecule type" value="Genomic_DNA"/>
</dbReference>
<feature type="transmembrane region" description="Helical" evidence="1">
    <location>
        <begin position="138"/>
        <end position="157"/>
    </location>
</feature>
<dbReference type="InterPro" id="IPR043993">
    <property type="entry name" value="T4SS_pilin"/>
</dbReference>
<feature type="transmembrane region" description="Helical" evidence="1">
    <location>
        <begin position="32"/>
        <end position="59"/>
    </location>
</feature>
<organism evidence="2">
    <name type="scientific">uncultured Microgenomates bacterium Rifle_16ft_4_minimus_37633</name>
    <dbReference type="NCBI Taxonomy" id="1665114"/>
    <lineage>
        <taxon>Bacteria</taxon>
        <taxon>Candidatus Microgenomatota</taxon>
        <taxon>environmental samples</taxon>
    </lineage>
</organism>
<sequence>MFLITFFAQRIVNPQIIEPLRNYTGWEYVQRLYPILILLVFIVTAIVFIVIIAVGGIRWMASGGNKETIASAKDTVTNGVVGFSLLLSLFVVLQFIVYVFHISLPGLKSPTLTKIEIKPPGQFSNLETFEPTSLITRIIYFVILVATLVFFFMLISGGISWITSNGDKAMLESAKHRIRNALIGLFIVLSSFFIVQEINCIFKVDLGHLGVPPWCGGISAPPGVSCSDTDGGYNVNSLGTVSGAGADGVPFTNTDDCINFDVFEWTCPGVVGFGGEVCPTDPSWTPCASQVTCQAGYTCVNGACVPAAPTLIPTATPTLPPGLLLNSASGQTCVQRCQASGFTGCADAGLNGSDDTFRLYDAAGGGICTTFTLSPGWGCTQVMQNRNHDCEGIGADYIYCTCN</sequence>
<keyword evidence="1" id="KW-0812">Transmembrane</keyword>
<name>A0A0H4TNX9_9BACT</name>
<feature type="transmembrane region" description="Helical" evidence="1">
    <location>
        <begin position="80"/>
        <end position="100"/>
    </location>
</feature>
<evidence type="ECO:0000313" key="2">
    <source>
        <dbReference type="EMBL" id="AKQ02369.1"/>
    </source>
</evidence>
<dbReference type="AlphaFoldDB" id="A0A0H4TNX9"/>
<evidence type="ECO:0000256" key="1">
    <source>
        <dbReference type="SAM" id="Phobius"/>
    </source>
</evidence>
<reference evidence="2" key="1">
    <citation type="journal article" date="2015" name="ISME J.">
        <title>Aquifer environment selects for microbial species cohorts in sediment and groundwater.</title>
        <authorList>
            <person name="Hug L.A."/>
            <person name="Thomas B.C."/>
            <person name="Brown C.T."/>
            <person name="Frischkorn K.R."/>
            <person name="Williams K.H."/>
            <person name="Tringe S.G."/>
            <person name="Banfield J.F."/>
        </authorList>
    </citation>
    <scope>NUCLEOTIDE SEQUENCE</scope>
</reference>